<evidence type="ECO:0000259" key="9">
    <source>
        <dbReference type="Pfam" id="PF15477"/>
    </source>
</evidence>
<name>A0AAW0PN15_9GOBI</name>
<feature type="region of interest" description="Disordered" evidence="6">
    <location>
        <begin position="794"/>
        <end position="886"/>
    </location>
</feature>
<dbReference type="Pfam" id="PF15477">
    <property type="entry name" value="SMAP"/>
    <property type="match status" value="1"/>
</dbReference>
<feature type="transmembrane region" description="Helical" evidence="7">
    <location>
        <begin position="188"/>
        <end position="214"/>
    </location>
</feature>
<evidence type="ECO:0008006" key="12">
    <source>
        <dbReference type="Google" id="ProtNLM"/>
    </source>
</evidence>
<dbReference type="InterPro" id="IPR051753">
    <property type="entry name" value="RA-inducible_GPCR3"/>
</dbReference>
<feature type="domain" description="Small acidic protein-like" evidence="9">
    <location>
        <begin position="1011"/>
        <end position="1084"/>
    </location>
</feature>
<comment type="similarity">
    <text evidence="2">Belongs to the G-protein coupled receptor 3 family.</text>
</comment>
<dbReference type="GO" id="GO:0043235">
    <property type="term" value="C:receptor complex"/>
    <property type="evidence" value="ECO:0007669"/>
    <property type="project" value="TreeGrafter"/>
</dbReference>
<accession>A0AAW0PN15</accession>
<feature type="transmembrane region" description="Helical" evidence="7">
    <location>
        <begin position="439"/>
        <end position="457"/>
    </location>
</feature>
<evidence type="ECO:0000256" key="6">
    <source>
        <dbReference type="SAM" id="MobiDB-lite"/>
    </source>
</evidence>
<evidence type="ECO:0000256" key="2">
    <source>
        <dbReference type="ARBA" id="ARBA00007242"/>
    </source>
</evidence>
<feature type="compositionally biased region" description="Basic and acidic residues" evidence="6">
    <location>
        <begin position="875"/>
        <end position="886"/>
    </location>
</feature>
<gene>
    <name evidence="10" type="ORF">WMY93_006596</name>
</gene>
<dbReference type="InterPro" id="IPR028124">
    <property type="entry name" value="SMAP_dom"/>
</dbReference>
<keyword evidence="4 7" id="KW-1133">Transmembrane helix</keyword>
<proteinExistence type="inferred from homology"/>
<keyword evidence="3 7" id="KW-0812">Transmembrane</keyword>
<evidence type="ECO:0000256" key="7">
    <source>
        <dbReference type="SAM" id="Phobius"/>
    </source>
</evidence>
<keyword evidence="5 7" id="KW-0472">Membrane</keyword>
<feature type="compositionally biased region" description="Basic and acidic residues" evidence="6">
    <location>
        <begin position="829"/>
        <end position="861"/>
    </location>
</feature>
<reference evidence="11" key="1">
    <citation type="submission" date="2024-04" db="EMBL/GenBank/DDBJ databases">
        <title>Salinicola lusitanus LLJ914,a marine bacterium isolated from the Okinawa Trough.</title>
        <authorList>
            <person name="Li J."/>
        </authorList>
    </citation>
    <scope>NUCLEOTIDE SEQUENCE [LARGE SCALE GENOMIC DNA]</scope>
</reference>
<dbReference type="GO" id="GO:0019901">
    <property type="term" value="F:protein kinase binding"/>
    <property type="evidence" value="ECO:0007669"/>
    <property type="project" value="TreeGrafter"/>
</dbReference>
<evidence type="ECO:0000313" key="11">
    <source>
        <dbReference type="Proteomes" id="UP001460270"/>
    </source>
</evidence>
<dbReference type="Proteomes" id="UP001460270">
    <property type="component" value="Unassembled WGS sequence"/>
</dbReference>
<feature type="compositionally biased region" description="Low complexity" evidence="6">
    <location>
        <begin position="44"/>
        <end position="62"/>
    </location>
</feature>
<evidence type="ECO:0000256" key="1">
    <source>
        <dbReference type="ARBA" id="ARBA00004141"/>
    </source>
</evidence>
<feature type="region of interest" description="Disordered" evidence="6">
    <location>
        <begin position="44"/>
        <end position="73"/>
    </location>
</feature>
<dbReference type="GO" id="GO:0030295">
    <property type="term" value="F:protein kinase activator activity"/>
    <property type="evidence" value="ECO:0007669"/>
    <property type="project" value="TreeGrafter"/>
</dbReference>
<dbReference type="GO" id="GO:0070062">
    <property type="term" value="C:extracellular exosome"/>
    <property type="evidence" value="ECO:0007669"/>
    <property type="project" value="TreeGrafter"/>
</dbReference>
<dbReference type="PANTHER" id="PTHR14511">
    <property type="entry name" value="G PROTEIN COUPLED RECEPTOR, CLASS C, GROUP 5"/>
    <property type="match status" value="1"/>
</dbReference>
<feature type="transmembrane region" description="Helical" evidence="7">
    <location>
        <begin position="294"/>
        <end position="321"/>
    </location>
</feature>
<dbReference type="InterPro" id="IPR017978">
    <property type="entry name" value="GPCR_3_C"/>
</dbReference>
<sequence>MEKGQENVPMPYPSVPAGPYPPAPAYTPPEYNVGVYVAQPPSGTSSTSCLSVPSPTSTSSTCRGGGPAKAHRHPWTDEVSSLQQHGSHCNNIQERVARLAHLWITRRFSHLALLFDPFLCELLQRRGTLVSSVPRRPSPPQTHMAVGSVIICLVSLLSQASAQVSPPPPRGCSVDVDPPYRVLCDLEAVWGVVLEAVACSGGITSLVVSVFMLVKLRSISDPARRSGLGPLLLLLTTLLGLFTISLAFLVGKNQWLCVVRRAFWGPLFALCFSSLVVQGVRLRRLVAGRSSPSGSTLAALGLALALVQGIISAEWVLLTVIREGHPACEYPPLDFALICSYTLGLLLIAMGLSLGVVLCGGELGADGGGSDDDRESESEKRRWKCNAVWLFLSCLTSALLWVAWLGFYLYGSQALKAKAKAERSGKGESKDMRVLDEPALAVALVIQGWILLLFHAIPEVHLSLRTPPESGTQDYYETSKTNPSSHFEETSHSHRPFAMEEQNENLRSGTYHSGHGSVRPGIAYRGHVYQPTEMALVMNGGTMPTAPVNYTGRSFKTDPDEEVIFVCEKTGPKVRERPFDWRRLQVLQRDIDHESSSYLTSASCIENLRFAPAQKENMKMTIDDEDHKNKAKKVKKLKKDKVHETAKEAETMLVELSDNNHIKKKKKKRKFTSDPENVIDEADVEEVCKKKRLVENEHTDSAENLHNEPVKKKNKKIKNKSVPTESNEIILIEDTEEKIVELIDTEKTLKNANKVKYNITNTAEKKDKKKKDKKKKTKLLAEEDISITEIVKEKSKKNKSKLAKACIKIESSESDQIENGKKKKKKKDKNTVEENKEIKPKINRDCKMSLSEGNEKSDETQFSKVKRTKHKKSKSEKEMDKTVDTKIKTAQHSLIVIESPEPKKKKKNSITEPLLIECEAEVTNKRKQKCSKTMESKIDIDVGMKKKKKKIKEEQVDYEESAHVEVVFLSEKPGNTDEVTVNKERRKALQMEIDKASQPKKPAKPTGLGQWSTAEFGSSEQQQKFLRLMGGFKKGFQPASASGGGGNMALGRDAQQQLQQGLLGEFERAHSRRMDSGNKGAGLGFTAPSTKKFFIDVNATRSIRFDD</sequence>
<feature type="transmembrane region" description="Helical" evidence="7">
    <location>
        <begin position="262"/>
        <end position="282"/>
    </location>
</feature>
<dbReference type="Pfam" id="PF00003">
    <property type="entry name" value="7tm_3"/>
    <property type="match status" value="1"/>
</dbReference>
<dbReference type="GO" id="GO:0004930">
    <property type="term" value="F:G protein-coupled receptor activity"/>
    <property type="evidence" value="ECO:0007669"/>
    <property type="project" value="InterPro"/>
</dbReference>
<keyword evidence="11" id="KW-1185">Reference proteome</keyword>
<protein>
    <recommendedName>
        <fullName evidence="12">G-protein coupled receptors family 3 profile domain-containing protein</fullName>
    </recommendedName>
</protein>
<dbReference type="EMBL" id="JBBPFD010000004">
    <property type="protein sequence ID" value="KAK7930201.1"/>
    <property type="molecule type" value="Genomic_DNA"/>
</dbReference>
<evidence type="ECO:0000256" key="4">
    <source>
        <dbReference type="ARBA" id="ARBA00022989"/>
    </source>
</evidence>
<comment type="subcellular location">
    <subcellularLocation>
        <location evidence="1">Membrane</location>
        <topology evidence="1">Multi-pass membrane protein</topology>
    </subcellularLocation>
</comment>
<feature type="region of interest" description="Disordered" evidence="6">
    <location>
        <begin position="992"/>
        <end position="1015"/>
    </location>
</feature>
<feature type="domain" description="G-protein coupled receptors family 3 profile" evidence="8">
    <location>
        <begin position="184"/>
        <end position="413"/>
    </location>
</feature>
<dbReference type="PANTHER" id="PTHR14511:SF17">
    <property type="entry name" value="G-PROTEIN COUPLED RECEPTOR FAMILY C GROUP 5 MEMBER B-LIKE ISOFORM X1"/>
    <property type="match status" value="1"/>
</dbReference>
<evidence type="ECO:0000259" key="8">
    <source>
        <dbReference type="Pfam" id="PF00003"/>
    </source>
</evidence>
<feature type="region of interest" description="Disordered" evidence="6">
    <location>
        <begin position="468"/>
        <end position="496"/>
    </location>
</feature>
<evidence type="ECO:0000256" key="5">
    <source>
        <dbReference type="ARBA" id="ARBA00023136"/>
    </source>
</evidence>
<organism evidence="10 11">
    <name type="scientific">Mugilogobius chulae</name>
    <name type="common">yellowstripe goby</name>
    <dbReference type="NCBI Taxonomy" id="88201"/>
    <lineage>
        <taxon>Eukaryota</taxon>
        <taxon>Metazoa</taxon>
        <taxon>Chordata</taxon>
        <taxon>Craniata</taxon>
        <taxon>Vertebrata</taxon>
        <taxon>Euteleostomi</taxon>
        <taxon>Actinopterygii</taxon>
        <taxon>Neopterygii</taxon>
        <taxon>Teleostei</taxon>
        <taxon>Neoteleostei</taxon>
        <taxon>Acanthomorphata</taxon>
        <taxon>Gobiaria</taxon>
        <taxon>Gobiiformes</taxon>
        <taxon>Gobioidei</taxon>
        <taxon>Gobiidae</taxon>
        <taxon>Gobionellinae</taxon>
        <taxon>Mugilogobius</taxon>
    </lineage>
</organism>
<feature type="compositionally biased region" description="Polar residues" evidence="6">
    <location>
        <begin position="469"/>
        <end position="485"/>
    </location>
</feature>
<dbReference type="AlphaFoldDB" id="A0AAW0PN15"/>
<feature type="compositionally biased region" description="Basic residues" evidence="6">
    <location>
        <begin position="864"/>
        <end position="874"/>
    </location>
</feature>
<feature type="transmembrane region" description="Helical" evidence="7">
    <location>
        <begin position="341"/>
        <end position="365"/>
    </location>
</feature>
<dbReference type="GO" id="GO:0005886">
    <property type="term" value="C:plasma membrane"/>
    <property type="evidence" value="ECO:0007669"/>
    <property type="project" value="TreeGrafter"/>
</dbReference>
<feature type="transmembrane region" description="Helical" evidence="7">
    <location>
        <begin position="386"/>
        <end position="410"/>
    </location>
</feature>
<evidence type="ECO:0000256" key="3">
    <source>
        <dbReference type="ARBA" id="ARBA00022692"/>
    </source>
</evidence>
<comment type="caution">
    <text evidence="10">The sequence shown here is derived from an EMBL/GenBank/DDBJ whole genome shotgun (WGS) entry which is preliminary data.</text>
</comment>
<evidence type="ECO:0000313" key="10">
    <source>
        <dbReference type="EMBL" id="KAK7930201.1"/>
    </source>
</evidence>
<feature type="transmembrane region" description="Helical" evidence="7">
    <location>
        <begin position="226"/>
        <end position="250"/>
    </location>
</feature>